<dbReference type="AlphaFoldDB" id="A0A6A6PIX6"/>
<keyword evidence="2" id="KW-0812">Transmembrane</keyword>
<dbReference type="Proteomes" id="UP000799767">
    <property type="component" value="Unassembled WGS sequence"/>
</dbReference>
<dbReference type="OrthoDB" id="5215637at2759"/>
<evidence type="ECO:0000313" key="5">
    <source>
        <dbReference type="Proteomes" id="UP000799767"/>
    </source>
</evidence>
<keyword evidence="2" id="KW-0472">Membrane</keyword>
<name>A0A6A6PIX6_9PEZI</name>
<sequence>MRSRADNRPQRLCVLALLCLLSSSMPLANATCYYRSGAVATTYVPCPGVNFCCDETQYCESNGLCRDKNNHANGSVTYFPGKADPGPYNFTGLYQTPTCNNAAFQGCDEECTASDATTFAYIWACTDNLLNYCCHNNTVSLSQRDCCSAATRFQLASPVALIPSSAAPTSSTTTGDPNAPPSQSGLSDSAKIGVGVAVPVVVILVVAATIWFIRLRRTNKHARSQRSTTAKLYQDTPEEQENWRSHDQRTAELENDQLRPELEGRGRPLELPNNTVHELG</sequence>
<accession>A0A6A6PIX6</accession>
<feature type="compositionally biased region" description="Low complexity" evidence="1">
    <location>
        <begin position="165"/>
        <end position="174"/>
    </location>
</feature>
<evidence type="ECO:0000313" key="4">
    <source>
        <dbReference type="EMBL" id="KAF2479998.1"/>
    </source>
</evidence>
<evidence type="ECO:0000256" key="2">
    <source>
        <dbReference type="SAM" id="Phobius"/>
    </source>
</evidence>
<dbReference type="RefSeq" id="XP_033586568.1">
    <property type="nucleotide sequence ID" value="XM_033733905.1"/>
</dbReference>
<evidence type="ECO:0008006" key="6">
    <source>
        <dbReference type="Google" id="ProtNLM"/>
    </source>
</evidence>
<reference evidence="4" key="1">
    <citation type="journal article" date="2020" name="Stud. Mycol.">
        <title>101 Dothideomycetes genomes: a test case for predicting lifestyles and emergence of pathogens.</title>
        <authorList>
            <person name="Haridas S."/>
            <person name="Albert R."/>
            <person name="Binder M."/>
            <person name="Bloem J."/>
            <person name="Labutti K."/>
            <person name="Salamov A."/>
            <person name="Andreopoulos B."/>
            <person name="Baker S."/>
            <person name="Barry K."/>
            <person name="Bills G."/>
            <person name="Bluhm B."/>
            <person name="Cannon C."/>
            <person name="Castanera R."/>
            <person name="Culley D."/>
            <person name="Daum C."/>
            <person name="Ezra D."/>
            <person name="Gonzalez J."/>
            <person name="Henrissat B."/>
            <person name="Kuo A."/>
            <person name="Liang C."/>
            <person name="Lipzen A."/>
            <person name="Lutzoni F."/>
            <person name="Magnuson J."/>
            <person name="Mondo S."/>
            <person name="Nolan M."/>
            <person name="Ohm R."/>
            <person name="Pangilinan J."/>
            <person name="Park H.-J."/>
            <person name="Ramirez L."/>
            <person name="Alfaro M."/>
            <person name="Sun H."/>
            <person name="Tritt A."/>
            <person name="Yoshinaga Y."/>
            <person name="Zwiers L.-H."/>
            <person name="Turgeon B."/>
            <person name="Goodwin S."/>
            <person name="Spatafora J."/>
            <person name="Crous P."/>
            <person name="Grigoriev I."/>
        </authorList>
    </citation>
    <scope>NUCLEOTIDE SEQUENCE</scope>
    <source>
        <strain evidence="4">CBS 113389</strain>
    </source>
</reference>
<keyword evidence="3" id="KW-0732">Signal</keyword>
<organism evidence="4 5">
    <name type="scientific">Neohortaea acidophila</name>
    <dbReference type="NCBI Taxonomy" id="245834"/>
    <lineage>
        <taxon>Eukaryota</taxon>
        <taxon>Fungi</taxon>
        <taxon>Dikarya</taxon>
        <taxon>Ascomycota</taxon>
        <taxon>Pezizomycotina</taxon>
        <taxon>Dothideomycetes</taxon>
        <taxon>Dothideomycetidae</taxon>
        <taxon>Mycosphaerellales</taxon>
        <taxon>Teratosphaeriaceae</taxon>
        <taxon>Neohortaea</taxon>
    </lineage>
</organism>
<gene>
    <name evidence="4" type="ORF">BDY17DRAFT_29942</name>
</gene>
<feature type="region of interest" description="Disordered" evidence="1">
    <location>
        <begin position="223"/>
        <end position="280"/>
    </location>
</feature>
<evidence type="ECO:0000256" key="3">
    <source>
        <dbReference type="SAM" id="SignalP"/>
    </source>
</evidence>
<proteinExistence type="predicted"/>
<dbReference type="EMBL" id="MU001640">
    <property type="protein sequence ID" value="KAF2479998.1"/>
    <property type="molecule type" value="Genomic_DNA"/>
</dbReference>
<feature type="signal peptide" evidence="3">
    <location>
        <begin position="1"/>
        <end position="30"/>
    </location>
</feature>
<keyword evidence="2" id="KW-1133">Transmembrane helix</keyword>
<feature type="compositionally biased region" description="Basic and acidic residues" evidence="1">
    <location>
        <begin position="241"/>
        <end position="268"/>
    </location>
</feature>
<dbReference type="GeneID" id="54474907"/>
<feature type="transmembrane region" description="Helical" evidence="2">
    <location>
        <begin position="192"/>
        <end position="213"/>
    </location>
</feature>
<keyword evidence="5" id="KW-1185">Reference proteome</keyword>
<feature type="region of interest" description="Disordered" evidence="1">
    <location>
        <begin position="165"/>
        <end position="187"/>
    </location>
</feature>
<protein>
    <recommendedName>
        <fullName evidence="6">Mid2 domain-containing protein</fullName>
    </recommendedName>
</protein>
<evidence type="ECO:0000256" key="1">
    <source>
        <dbReference type="SAM" id="MobiDB-lite"/>
    </source>
</evidence>
<feature type="chain" id="PRO_5025420315" description="Mid2 domain-containing protein" evidence="3">
    <location>
        <begin position="31"/>
        <end position="280"/>
    </location>
</feature>